<feature type="domain" description="Glycine zipper 2TM" evidence="2">
    <location>
        <begin position="140"/>
        <end position="177"/>
    </location>
</feature>
<name>A0A6J4MHQ4_9BACT</name>
<dbReference type="AlphaFoldDB" id="A0A6J4MHQ4"/>
<reference evidence="3" key="1">
    <citation type="submission" date="2020-02" db="EMBL/GenBank/DDBJ databases">
        <authorList>
            <person name="Meier V. D."/>
        </authorList>
    </citation>
    <scope>NUCLEOTIDE SEQUENCE</scope>
    <source>
        <strain evidence="3">AVDCRST_MAG11</strain>
    </source>
</reference>
<dbReference type="InterPro" id="IPR008816">
    <property type="entry name" value="Gly_zipper_2TM_dom"/>
</dbReference>
<dbReference type="Pfam" id="PF05433">
    <property type="entry name" value="Rick_17kDa_Anti"/>
    <property type="match status" value="1"/>
</dbReference>
<sequence>APAAPRTTPSGNTVESNAGRSGAASGGGSVGTIASGSQISLTSDERVCTNTFKVGQTFTATVADAVSGSNGATIPAGSTAKLEVTELDRSENANDPVRVGARLVSVNVNGRSYAMDGSATDIRVDRVRNQPRNKDAQKVVGGAVVGGILGQVIGKNTKGTVIGAATGAAAGAATAAATANYEGCVPSGGRIVIRLNDAAQIRS</sequence>
<gene>
    <name evidence="3" type="ORF">AVDCRST_MAG11-4053</name>
</gene>
<dbReference type="GO" id="GO:0019867">
    <property type="term" value="C:outer membrane"/>
    <property type="evidence" value="ECO:0007669"/>
    <property type="project" value="InterPro"/>
</dbReference>
<feature type="region of interest" description="Disordered" evidence="1">
    <location>
        <begin position="1"/>
        <end position="30"/>
    </location>
</feature>
<dbReference type="EMBL" id="CADCTU010000864">
    <property type="protein sequence ID" value="CAA9359893.1"/>
    <property type="molecule type" value="Genomic_DNA"/>
</dbReference>
<evidence type="ECO:0000313" key="3">
    <source>
        <dbReference type="EMBL" id="CAA9359893.1"/>
    </source>
</evidence>
<evidence type="ECO:0000256" key="1">
    <source>
        <dbReference type="SAM" id="MobiDB-lite"/>
    </source>
</evidence>
<proteinExistence type="predicted"/>
<protein>
    <recommendedName>
        <fullName evidence="2">Glycine zipper 2TM domain-containing protein</fullName>
    </recommendedName>
</protein>
<accession>A0A6J4MHQ4</accession>
<organism evidence="3">
    <name type="scientific">uncultured Gemmatimonadaceae bacterium</name>
    <dbReference type="NCBI Taxonomy" id="246130"/>
    <lineage>
        <taxon>Bacteria</taxon>
        <taxon>Pseudomonadati</taxon>
        <taxon>Gemmatimonadota</taxon>
        <taxon>Gemmatimonadia</taxon>
        <taxon>Gemmatimonadales</taxon>
        <taxon>Gemmatimonadaceae</taxon>
        <taxon>environmental samples</taxon>
    </lineage>
</organism>
<feature type="non-terminal residue" evidence="3">
    <location>
        <position position="1"/>
    </location>
</feature>
<evidence type="ECO:0000259" key="2">
    <source>
        <dbReference type="Pfam" id="PF05433"/>
    </source>
</evidence>